<keyword evidence="2 6" id="KW-0812">Transmembrane</keyword>
<comment type="subcellular location">
    <subcellularLocation>
        <location evidence="1">Endoplasmic reticulum membrane</location>
        <topology evidence="1">Multi-pass membrane protein</topology>
    </subcellularLocation>
</comment>
<dbReference type="AlphaFoldDB" id="A0A833EA81"/>
<feature type="transmembrane region" description="Helical" evidence="6">
    <location>
        <begin position="70"/>
        <end position="95"/>
    </location>
</feature>
<evidence type="ECO:0000256" key="1">
    <source>
        <dbReference type="ARBA" id="ARBA00004477"/>
    </source>
</evidence>
<evidence type="ECO:0000256" key="2">
    <source>
        <dbReference type="ARBA" id="ARBA00022692"/>
    </source>
</evidence>
<reference evidence="7" key="1">
    <citation type="journal article" date="2020" name="ISME J.">
        <title>Gammaproteobacteria mediating utilization of methyl-, sulfur- and petroleum organic compounds in deep ocean hydrothermal plumes.</title>
        <authorList>
            <person name="Zhou Z."/>
            <person name="Liu Y."/>
            <person name="Pan J."/>
            <person name="Cron B.R."/>
            <person name="Toner B.M."/>
            <person name="Anantharaman K."/>
            <person name="Breier J.A."/>
            <person name="Dick G.J."/>
            <person name="Li M."/>
        </authorList>
    </citation>
    <scope>NUCLEOTIDE SEQUENCE</scope>
    <source>
        <strain evidence="7">SZUA-1515</strain>
    </source>
</reference>
<keyword evidence="5 6" id="KW-0472">Membrane</keyword>
<proteinExistence type="predicted"/>
<dbReference type="Pfam" id="PF07019">
    <property type="entry name" value="EMC6"/>
    <property type="match status" value="1"/>
</dbReference>
<dbReference type="EMBL" id="DQVM01000050">
    <property type="protein sequence ID" value="HIQ29475.1"/>
    <property type="molecule type" value="Genomic_DNA"/>
</dbReference>
<accession>A0A833EA81</accession>
<keyword evidence="3" id="KW-0256">Endoplasmic reticulum</keyword>
<name>A0A833EA81_CALS0</name>
<evidence type="ECO:0000256" key="3">
    <source>
        <dbReference type="ARBA" id="ARBA00022824"/>
    </source>
</evidence>
<evidence type="ECO:0000256" key="6">
    <source>
        <dbReference type="SAM" id="Phobius"/>
    </source>
</evidence>
<evidence type="ECO:0000313" key="7">
    <source>
        <dbReference type="EMBL" id="HIQ29475.1"/>
    </source>
</evidence>
<dbReference type="InterPro" id="IPR029008">
    <property type="entry name" value="EMC6-like"/>
</dbReference>
<keyword evidence="4 6" id="KW-1133">Transmembrane helix</keyword>
<comment type="caution">
    <text evidence="7">The sequence shown here is derived from an EMBL/GenBank/DDBJ whole genome shotgun (WGS) entry which is preliminary data.</text>
</comment>
<evidence type="ECO:0000256" key="5">
    <source>
        <dbReference type="ARBA" id="ARBA00023136"/>
    </source>
</evidence>
<sequence length="96" mass="10756">MKPEDRVYWSKFLISIVIGLLSAEISASIEMRGVALLIIFLAAVVYVAVSKGLARVFLSEEARRMRRQVYLNGLGTYIGMFLVSWILTYNVLILAG</sequence>
<evidence type="ECO:0000313" key="8">
    <source>
        <dbReference type="Proteomes" id="UP000608579"/>
    </source>
</evidence>
<feature type="transmembrane region" description="Helical" evidence="6">
    <location>
        <begin position="12"/>
        <end position="29"/>
    </location>
</feature>
<organism evidence="7 8">
    <name type="scientific">Caldiarchaeum subterraneum</name>
    <dbReference type="NCBI Taxonomy" id="311458"/>
    <lineage>
        <taxon>Archaea</taxon>
        <taxon>Nitrososphaerota</taxon>
        <taxon>Candidatus Caldarchaeales</taxon>
        <taxon>Candidatus Caldarchaeaceae</taxon>
        <taxon>Candidatus Caldarchaeum</taxon>
    </lineage>
</organism>
<protein>
    <submittedName>
        <fullName evidence="7">Uncharacterized protein</fullName>
    </submittedName>
</protein>
<dbReference type="Proteomes" id="UP000608579">
    <property type="component" value="Unassembled WGS sequence"/>
</dbReference>
<gene>
    <name evidence="7" type="ORF">EYH45_02810</name>
</gene>
<evidence type="ECO:0000256" key="4">
    <source>
        <dbReference type="ARBA" id="ARBA00022989"/>
    </source>
</evidence>
<feature type="transmembrane region" description="Helical" evidence="6">
    <location>
        <begin position="35"/>
        <end position="58"/>
    </location>
</feature>